<dbReference type="InterPro" id="IPR023395">
    <property type="entry name" value="MCP_dom_sf"/>
</dbReference>
<evidence type="ECO:0000256" key="2">
    <source>
        <dbReference type="ARBA" id="ARBA00006375"/>
    </source>
</evidence>
<evidence type="ECO:0000256" key="7">
    <source>
        <dbReference type="ARBA" id="ARBA00023128"/>
    </source>
</evidence>
<dbReference type="EMBL" id="UYRU01055987">
    <property type="protein sequence ID" value="VDN13266.1"/>
    <property type="molecule type" value="Genomic_DNA"/>
</dbReference>
<keyword evidence="6" id="KW-1133">Transmembrane helix</keyword>
<proteinExistence type="inferred from homology"/>
<evidence type="ECO:0000256" key="8">
    <source>
        <dbReference type="ARBA" id="ARBA00023136"/>
    </source>
</evidence>
<comment type="similarity">
    <text evidence="2 10">Belongs to the mitochondrial carrier (TC 2.A.29) family.</text>
</comment>
<organism evidence="11 12">
    <name type="scientific">Dibothriocephalus latus</name>
    <name type="common">Fish tapeworm</name>
    <name type="synonym">Diphyllobothrium latum</name>
    <dbReference type="NCBI Taxonomy" id="60516"/>
    <lineage>
        <taxon>Eukaryota</taxon>
        <taxon>Metazoa</taxon>
        <taxon>Spiralia</taxon>
        <taxon>Lophotrochozoa</taxon>
        <taxon>Platyhelminthes</taxon>
        <taxon>Cestoda</taxon>
        <taxon>Eucestoda</taxon>
        <taxon>Diphyllobothriidea</taxon>
        <taxon>Diphyllobothriidae</taxon>
        <taxon>Dibothriocephalus</taxon>
    </lineage>
</organism>
<reference evidence="11 12" key="1">
    <citation type="submission" date="2018-11" db="EMBL/GenBank/DDBJ databases">
        <authorList>
            <consortium name="Pathogen Informatics"/>
        </authorList>
    </citation>
    <scope>NUCLEOTIDE SEQUENCE [LARGE SCALE GENOMIC DNA]</scope>
</reference>
<dbReference type="InterPro" id="IPR050567">
    <property type="entry name" value="Mitochondrial_Carrier"/>
</dbReference>
<evidence type="ECO:0000256" key="4">
    <source>
        <dbReference type="ARBA" id="ARBA00022692"/>
    </source>
</evidence>
<gene>
    <name evidence="11" type="ORF">DILT_LOCUS9097</name>
</gene>
<keyword evidence="8 9" id="KW-0472">Membrane</keyword>
<protein>
    <recommendedName>
        <fullName evidence="13">Mitochondrial carrier protein</fullName>
    </recommendedName>
</protein>
<dbReference type="InterPro" id="IPR018108">
    <property type="entry name" value="MCP_transmembrane"/>
</dbReference>
<dbReference type="PANTHER" id="PTHR45624">
    <property type="entry name" value="MITOCHONDRIAL BASIC AMINO ACIDS TRANSPORTER-RELATED"/>
    <property type="match status" value="1"/>
</dbReference>
<keyword evidence="7" id="KW-0496">Mitochondrion</keyword>
<name>A0A3P7P5C2_DIBLA</name>
<keyword evidence="5" id="KW-0677">Repeat</keyword>
<dbReference type="Gene3D" id="1.50.40.10">
    <property type="entry name" value="Mitochondrial carrier domain"/>
    <property type="match status" value="1"/>
</dbReference>
<dbReference type="OrthoDB" id="409586at2759"/>
<dbReference type="AlphaFoldDB" id="A0A3P7P5C2"/>
<dbReference type="SUPFAM" id="SSF103506">
    <property type="entry name" value="Mitochondrial carrier"/>
    <property type="match status" value="1"/>
</dbReference>
<keyword evidence="12" id="KW-1185">Reference proteome</keyword>
<evidence type="ECO:0000256" key="3">
    <source>
        <dbReference type="ARBA" id="ARBA00022448"/>
    </source>
</evidence>
<dbReference type="PANTHER" id="PTHR45624:SF12">
    <property type="entry name" value="MITOCHONDRIAL ORNITHINE TRANSPORTER 1"/>
    <property type="match status" value="1"/>
</dbReference>
<accession>A0A3P7P5C2</accession>
<evidence type="ECO:0000256" key="6">
    <source>
        <dbReference type="ARBA" id="ARBA00022989"/>
    </source>
</evidence>
<evidence type="ECO:0000313" key="12">
    <source>
        <dbReference type="Proteomes" id="UP000281553"/>
    </source>
</evidence>
<keyword evidence="3 10" id="KW-0813">Transport</keyword>
<evidence type="ECO:0000256" key="5">
    <source>
        <dbReference type="ARBA" id="ARBA00022737"/>
    </source>
</evidence>
<evidence type="ECO:0000256" key="1">
    <source>
        <dbReference type="ARBA" id="ARBA00004225"/>
    </source>
</evidence>
<dbReference type="Pfam" id="PF00153">
    <property type="entry name" value="Mito_carr"/>
    <property type="match status" value="2"/>
</dbReference>
<comment type="subcellular location">
    <subcellularLocation>
        <location evidence="1">Mitochondrion membrane</location>
        <topology evidence="1">Multi-pass membrane protein</topology>
    </subcellularLocation>
</comment>
<dbReference type="GO" id="GO:1990575">
    <property type="term" value="P:mitochondrial L-ornithine transmembrane transport"/>
    <property type="evidence" value="ECO:0007669"/>
    <property type="project" value="TreeGrafter"/>
</dbReference>
<evidence type="ECO:0008006" key="13">
    <source>
        <dbReference type="Google" id="ProtNLM"/>
    </source>
</evidence>
<dbReference type="PROSITE" id="PS50920">
    <property type="entry name" value="SOLCAR"/>
    <property type="match status" value="1"/>
</dbReference>
<evidence type="ECO:0000313" key="11">
    <source>
        <dbReference type="EMBL" id="VDN13266.1"/>
    </source>
</evidence>
<evidence type="ECO:0000256" key="9">
    <source>
        <dbReference type="PROSITE-ProRule" id="PRU00282"/>
    </source>
</evidence>
<sequence>MYSSFWSVIRGILSEDGPRGFYKGYRCTLARELPGIFFYIGGNETARFLMTPAHKSTDELSPVCTAIAGGFGGVCLWTVIFPLDVVKSRIQVGRTSVACLMTSEATTVAFETPPPRIIPTLWNILRTEGKEAFSGLF</sequence>
<dbReference type="GO" id="GO:0000064">
    <property type="term" value="F:L-ornithine transmembrane transporter activity"/>
    <property type="evidence" value="ECO:0007669"/>
    <property type="project" value="TreeGrafter"/>
</dbReference>
<evidence type="ECO:0000256" key="10">
    <source>
        <dbReference type="RuleBase" id="RU000488"/>
    </source>
</evidence>
<keyword evidence="4 9" id="KW-0812">Transmembrane</keyword>
<dbReference type="Proteomes" id="UP000281553">
    <property type="component" value="Unassembled WGS sequence"/>
</dbReference>
<feature type="repeat" description="Solcar" evidence="9">
    <location>
        <begin position="1"/>
        <end position="49"/>
    </location>
</feature>
<dbReference type="GO" id="GO:0031966">
    <property type="term" value="C:mitochondrial membrane"/>
    <property type="evidence" value="ECO:0007669"/>
    <property type="project" value="UniProtKB-SubCell"/>
</dbReference>